<sequence length="592" mass="66894">MQIGRVARLLLLVATVCVVWLTIENRWGSNFQLPTRYAYDAHYVLGMMKLAQEGDLGLFSHIYTKSLGAPFVGQLNDFPQTERVIIWVGGQVARVVGLMPAANAMLILSCVLAALSFYLSARLWKINRVPAWVFAVTYAFLPHNSRSIQHLGIIFTGLLPLQFYILWYVSAAQKLSWRSRRFRLTLVVSLLSGLLNIYWIFFFLQLYVLALLFRIIKRSRDFTKALIPFAITCLSAGVFLGSFIIYRISYGDNAMAVVRSYADIEQWALKPIDLFLPKTPPPLPIVSTVLSRYYDGGMIKIGENFGSYIGLFAALGLLALLFKSSQRQISRKSISLPCLAAIWIIAYTAFGGLHSVFSLVFDFYEIRATNRYSTAIATIGLLYFVFISHKLTRKWNPTLRLFFLGVGAVCGLLEQSWSAYRTPSPPPALYEVADYVKADKALVSRLEHGLEPGSMIYILPATDFPEPFWGRGKFKGDFHHYQAMRPFLYSTKLRYSYGSNKGRQGADWQLDVQELAPRGMAATLESYGFAGILLNRKGYEDRGEQVLAELARAGWPMEFEQGVDNEWVFIRLTPEQNPVLPTPTPYALTPQN</sequence>
<feature type="transmembrane region" description="Helical" evidence="1">
    <location>
        <begin position="401"/>
        <end position="420"/>
    </location>
</feature>
<evidence type="ECO:0000313" key="3">
    <source>
        <dbReference type="Proteomes" id="UP000071392"/>
    </source>
</evidence>
<feature type="transmembrane region" description="Helical" evidence="1">
    <location>
        <begin position="151"/>
        <end position="170"/>
    </location>
</feature>
<comment type="caution">
    <text evidence="2">The sequence shown here is derived from an EMBL/GenBank/DDBJ whole genome shotgun (WGS) entry which is preliminary data.</text>
</comment>
<reference evidence="2 3" key="1">
    <citation type="submission" date="2016-02" db="EMBL/GenBank/DDBJ databases">
        <authorList>
            <person name="Wen L."/>
            <person name="He K."/>
            <person name="Yang H."/>
        </authorList>
    </citation>
    <scope>NUCLEOTIDE SEQUENCE [LARGE SCALE GENOMIC DNA]</scope>
    <source>
        <strain evidence="2 3">CV41</strain>
    </source>
</reference>
<evidence type="ECO:0008006" key="4">
    <source>
        <dbReference type="Google" id="ProtNLM"/>
    </source>
</evidence>
<feature type="transmembrane region" description="Helical" evidence="1">
    <location>
        <begin position="7"/>
        <end position="23"/>
    </location>
</feature>
<proteinExistence type="predicted"/>
<evidence type="ECO:0000256" key="1">
    <source>
        <dbReference type="SAM" id="Phobius"/>
    </source>
</evidence>
<dbReference type="OrthoDB" id="186539at2"/>
<feature type="transmembrane region" description="Helical" evidence="1">
    <location>
        <begin position="225"/>
        <end position="246"/>
    </location>
</feature>
<dbReference type="EMBL" id="LSZP01000047">
    <property type="protein sequence ID" value="KXU34856.1"/>
    <property type="molecule type" value="Genomic_DNA"/>
</dbReference>
<dbReference type="Proteomes" id="UP000071392">
    <property type="component" value="Unassembled WGS sequence"/>
</dbReference>
<dbReference type="AlphaFoldDB" id="A0A139SJZ2"/>
<keyword evidence="1" id="KW-0472">Membrane</keyword>
<keyword evidence="3" id="KW-1185">Reference proteome</keyword>
<name>A0A139SJZ2_9BACT</name>
<accession>A0A139SJZ2</accession>
<protein>
    <recommendedName>
        <fullName evidence="4">Glycosyltransferase RgtA/B/C/D-like domain-containing protein</fullName>
    </recommendedName>
</protein>
<feature type="transmembrane region" description="Helical" evidence="1">
    <location>
        <begin position="334"/>
        <end position="360"/>
    </location>
</feature>
<keyword evidence="1" id="KW-0812">Transmembrane</keyword>
<feature type="transmembrane region" description="Helical" evidence="1">
    <location>
        <begin position="101"/>
        <end position="119"/>
    </location>
</feature>
<feature type="transmembrane region" description="Helical" evidence="1">
    <location>
        <begin position="190"/>
        <end position="213"/>
    </location>
</feature>
<organism evidence="2 3">
    <name type="scientific">Cephaloticoccus capnophilus</name>
    <dbReference type="NCBI Taxonomy" id="1548208"/>
    <lineage>
        <taxon>Bacteria</taxon>
        <taxon>Pseudomonadati</taxon>
        <taxon>Verrucomicrobiota</taxon>
        <taxon>Opitutia</taxon>
        <taxon>Opitutales</taxon>
        <taxon>Opitutaceae</taxon>
        <taxon>Cephaloticoccus</taxon>
    </lineage>
</organism>
<evidence type="ECO:0000313" key="2">
    <source>
        <dbReference type="EMBL" id="KXU34856.1"/>
    </source>
</evidence>
<keyword evidence="1" id="KW-1133">Transmembrane helix</keyword>
<gene>
    <name evidence="2" type="ORF">AXK12_06340</name>
</gene>
<feature type="transmembrane region" description="Helical" evidence="1">
    <location>
        <begin position="372"/>
        <end position="389"/>
    </location>
</feature>
<feature type="transmembrane region" description="Helical" evidence="1">
    <location>
        <begin position="305"/>
        <end position="322"/>
    </location>
</feature>
<dbReference type="STRING" id="1548208.AXK12_06340"/>